<organism evidence="1 2">
    <name type="scientific">Micromonospora aurantiaca</name>
    <name type="common">nom. illeg.</name>
    <dbReference type="NCBI Taxonomy" id="47850"/>
    <lineage>
        <taxon>Bacteria</taxon>
        <taxon>Bacillati</taxon>
        <taxon>Actinomycetota</taxon>
        <taxon>Actinomycetes</taxon>
        <taxon>Micromonosporales</taxon>
        <taxon>Micromonosporaceae</taxon>
        <taxon>Micromonospora</taxon>
    </lineage>
</organism>
<gene>
    <name evidence="1" type="ORF">F6X54_28005</name>
</gene>
<reference evidence="1 2" key="1">
    <citation type="submission" date="2019-09" db="EMBL/GenBank/DDBJ databases">
        <title>High taxonomic diversity of Micromonospora strains isolated from Medicago sativa nodules in different geographical locations.</title>
        <authorList>
            <person name="Martinez-Hidalgo P."/>
            <person name="Flores-Felix J.D."/>
            <person name="Velazquez E."/>
            <person name="Brau L."/>
            <person name="Trujillo M.E."/>
            <person name="Martinez-Molina E."/>
        </authorList>
    </citation>
    <scope>NUCLEOTIDE SEQUENCE [LARGE SCALE GENOMIC DNA]</scope>
    <source>
        <strain evidence="1 2">ALFB5</strain>
    </source>
</reference>
<protein>
    <submittedName>
        <fullName evidence="1">Uncharacterized protein</fullName>
    </submittedName>
</protein>
<dbReference type="EMBL" id="WAAR01000177">
    <property type="protein sequence ID" value="KAB1105090.1"/>
    <property type="molecule type" value="Genomic_DNA"/>
</dbReference>
<proteinExistence type="predicted"/>
<dbReference type="InterPro" id="IPR046275">
    <property type="entry name" value="DUF6308"/>
</dbReference>
<sequence>MSLRLEDPSSRDGSAVRQRLTDRVRGRYGAAHDNCGGHRRSGGLPGDVLPPVSIDDAASRILAYCTSHYSGWAVYDLAGIGAQSAGLLDDVSTWSLLFANALNGRIELKQIADFDLTRRRDFAHRISRIPADQNLHHLTHDQLNAVIHACQFGFDGVWAPRITKLAALYRPQAIPVLDGYVGMAFGYQRDDLSLKIQRFGQNRQERIAAIVRAMAVDLRDHTGTLAQLRAEVSPTVPELAAAKPGNERPLIADLRLLDMVVWTAIDDRLAAGAGLPPKWLGRQPGAHIPCEAVAPVPIPAPAANSADHPQVILQSS</sequence>
<dbReference type="Proteomes" id="UP000471364">
    <property type="component" value="Unassembled WGS sequence"/>
</dbReference>
<evidence type="ECO:0000313" key="2">
    <source>
        <dbReference type="Proteomes" id="UP000471364"/>
    </source>
</evidence>
<evidence type="ECO:0000313" key="1">
    <source>
        <dbReference type="EMBL" id="KAB1105090.1"/>
    </source>
</evidence>
<comment type="caution">
    <text evidence="1">The sequence shown here is derived from an EMBL/GenBank/DDBJ whole genome shotgun (WGS) entry which is preliminary data.</text>
</comment>
<dbReference type="RefSeq" id="WP_151015480.1">
    <property type="nucleotide sequence ID" value="NZ_WAAR01000177.1"/>
</dbReference>
<accession>A0ABQ6U902</accession>
<keyword evidence="2" id="KW-1185">Reference proteome</keyword>
<dbReference type="Pfam" id="PF19827">
    <property type="entry name" value="DUF6308"/>
    <property type="match status" value="1"/>
</dbReference>
<name>A0ABQ6U902_9ACTN</name>